<comment type="caution">
    <text evidence="1">The sequence shown here is derived from an EMBL/GenBank/DDBJ whole genome shotgun (WGS) entry which is preliminary data.</text>
</comment>
<feature type="non-terminal residue" evidence="1">
    <location>
        <position position="235"/>
    </location>
</feature>
<proteinExistence type="predicted"/>
<sequence>MRDPFPLSAPAALQRATQPLADYLSLTTLPLHAHEILLAFAFYELIRSVLSPFICPILFPRTYPSLAPRTKLNWDVHVVSFFQSIIVCILALWVMRDDEERHDMDAGGKYFAEGGFRERVWGYTGGSGLVQAWACGYFLWDFWMCARYVGVFGWGMLAHAVAAVAVFSLGFRPFVNYYAPTFILYELSSPFLNIHWFCDKLHLTGSTIQLLNGIVLLATFFGCRLCWGTFNSLRV</sequence>
<accession>A0ACC3D6H4</accession>
<protein>
    <submittedName>
        <fullName evidence="1">Uncharacterized protein</fullName>
    </submittedName>
</protein>
<keyword evidence="2" id="KW-1185">Reference proteome</keyword>
<dbReference type="EMBL" id="JAWDJW010007216">
    <property type="protein sequence ID" value="KAK3062592.1"/>
    <property type="molecule type" value="Genomic_DNA"/>
</dbReference>
<organism evidence="1 2">
    <name type="scientific">Coniosporium uncinatum</name>
    <dbReference type="NCBI Taxonomy" id="93489"/>
    <lineage>
        <taxon>Eukaryota</taxon>
        <taxon>Fungi</taxon>
        <taxon>Dikarya</taxon>
        <taxon>Ascomycota</taxon>
        <taxon>Pezizomycotina</taxon>
        <taxon>Dothideomycetes</taxon>
        <taxon>Dothideomycetes incertae sedis</taxon>
        <taxon>Coniosporium</taxon>
    </lineage>
</organism>
<name>A0ACC3D6H4_9PEZI</name>
<dbReference type="Proteomes" id="UP001186974">
    <property type="component" value="Unassembled WGS sequence"/>
</dbReference>
<evidence type="ECO:0000313" key="2">
    <source>
        <dbReference type="Proteomes" id="UP001186974"/>
    </source>
</evidence>
<gene>
    <name evidence="1" type="ORF">LTS18_003736</name>
</gene>
<reference evidence="1" key="1">
    <citation type="submission" date="2024-09" db="EMBL/GenBank/DDBJ databases">
        <title>Black Yeasts Isolated from many extreme environments.</title>
        <authorList>
            <person name="Coleine C."/>
            <person name="Stajich J.E."/>
            <person name="Selbmann L."/>
        </authorList>
    </citation>
    <scope>NUCLEOTIDE SEQUENCE</scope>
    <source>
        <strain evidence="1">CCFEE 5737</strain>
    </source>
</reference>
<evidence type="ECO:0000313" key="1">
    <source>
        <dbReference type="EMBL" id="KAK3062592.1"/>
    </source>
</evidence>